<feature type="region of interest" description="Disordered" evidence="1">
    <location>
        <begin position="128"/>
        <end position="156"/>
    </location>
</feature>
<dbReference type="PATRIC" id="fig|1300347.3.peg.1062"/>
<evidence type="ECO:0000256" key="1">
    <source>
        <dbReference type="SAM" id="MobiDB-lite"/>
    </source>
</evidence>
<name>A0A1A9GJ67_9ACTN</name>
<dbReference type="PANTHER" id="PTHR19328:SF13">
    <property type="entry name" value="HIPL1 PROTEIN"/>
    <property type="match status" value="1"/>
</dbReference>
<reference evidence="4 5" key="1">
    <citation type="submission" date="2016-03" db="EMBL/GenBank/DDBJ databases">
        <title>Complete genome sequence of a soil Actinobacterium, Nocardioides dokdonensis FR1436.</title>
        <authorList>
            <person name="Kwon S.-K."/>
            <person name="Kim K."/>
            <person name="Kim J.F."/>
        </authorList>
    </citation>
    <scope>NUCLEOTIDE SEQUENCE [LARGE SCALE GENOMIC DNA]</scope>
    <source>
        <strain evidence="4 5">FR1436</strain>
    </source>
</reference>
<protein>
    <recommendedName>
        <fullName evidence="3">Glucose/Sorbosone dehydrogenase domain-containing protein</fullName>
    </recommendedName>
</protein>
<dbReference type="PANTHER" id="PTHR19328">
    <property type="entry name" value="HEDGEHOG-INTERACTING PROTEIN"/>
    <property type="match status" value="1"/>
</dbReference>
<dbReference type="Gene3D" id="2.120.10.30">
    <property type="entry name" value="TolB, C-terminal domain"/>
    <property type="match status" value="1"/>
</dbReference>
<dbReference type="GO" id="GO:0005975">
    <property type="term" value="P:carbohydrate metabolic process"/>
    <property type="evidence" value="ECO:0007669"/>
    <property type="project" value="UniProtKB-ARBA"/>
</dbReference>
<keyword evidence="2" id="KW-0732">Signal</keyword>
<feature type="chain" id="PRO_5008388342" description="Glucose/Sorbosone dehydrogenase domain-containing protein" evidence="2">
    <location>
        <begin position="24"/>
        <end position="767"/>
    </location>
</feature>
<feature type="region of interest" description="Disordered" evidence="1">
    <location>
        <begin position="253"/>
        <end position="274"/>
    </location>
</feature>
<dbReference type="InterPro" id="IPR011042">
    <property type="entry name" value="6-blade_b-propeller_TolB-like"/>
</dbReference>
<keyword evidence="5" id="KW-1185">Reference proteome</keyword>
<dbReference type="EMBL" id="CP015079">
    <property type="protein sequence ID" value="ANH37505.1"/>
    <property type="molecule type" value="Genomic_DNA"/>
</dbReference>
<proteinExistence type="predicted"/>
<sequence>MMLHRLVAGALTLPLLVGTPASASASSEPEPRLPGRFEQRVVVDDLYIPTAAAFAPDGEIFVAEKSGVVKVVARPGARPAVFADLTEEVHNLYDRGMLGLAVDPDFPQRPYVYVLYAYDHVLGDPDPAPRWGTPGSSYDECPDPSDGGPGAEESGCLASGRLSRLTAGATDAGWVMTGEEDVLVEDWCMQYPSHATGSLHFGPDGYLYASGGEGAHYSQVDHGQVEAPYWPGGSNPCGDPDLEGGSLRAQDLRTPGDPLGLSGTVIRIDPDTGRGAPGNPFAGTGDANLERIVAYGLRNPFRFAFRPGVAPTRPEVWVGDVGQGGFEEIDRFRVGAPAQNFGWPCYEGPARNPGFDPVDLPLCESLYDERSAAAPYFAYPRRGKIAGESCPDGSSSVSGVQFAASRTYPDRYDGALFFSDFSRQCIWVMKTGPGGLPDPDRVRPFLPGAASPVDLLTGPDGDLYYLSLGVDASGNFEERGGSLRRIRFAAGNRMPTAALEADRTWGPDPLPVVLDAGGSRDADGDDLAFAWDLDDDGRFDDATGRRVRAVLDGPGDAVVHVRVSDARAQDVASLRLHPGDQGPPVLDVTAPSRSLRWAVGDRIPLGATAVDPDGSEVRVSWAVVVEHCPGGLCHSHEVLGAGTDPDVVAPDHEHPSYLRVQYRATDERGLSSTESFRLEPRTGDLRLRTRPKGLRVSVAGASHRTGWTGTFIVGSKVSLSAPRVQRRRGHGGRGGRRVVFRRWSDGGERSHVVEAAEGRLRLKAIYR</sequence>
<dbReference type="AlphaFoldDB" id="A0A1A9GJ67"/>
<organism evidence="4 5">
    <name type="scientific">Nocardioides dokdonensis FR1436</name>
    <dbReference type="NCBI Taxonomy" id="1300347"/>
    <lineage>
        <taxon>Bacteria</taxon>
        <taxon>Bacillati</taxon>
        <taxon>Actinomycetota</taxon>
        <taxon>Actinomycetes</taxon>
        <taxon>Propionibacteriales</taxon>
        <taxon>Nocardioidaceae</taxon>
        <taxon>Nocardioides</taxon>
    </lineage>
</organism>
<dbReference type="STRING" id="1300347.I601_1063"/>
<evidence type="ECO:0000313" key="4">
    <source>
        <dbReference type="EMBL" id="ANH37505.1"/>
    </source>
</evidence>
<dbReference type="Pfam" id="PF07995">
    <property type="entry name" value="GSDH"/>
    <property type="match status" value="2"/>
</dbReference>
<dbReference type="OrthoDB" id="159306at2"/>
<dbReference type="SUPFAM" id="SSF50952">
    <property type="entry name" value="Soluble quinoprotein glucose dehydrogenase"/>
    <property type="match status" value="1"/>
</dbReference>
<feature type="domain" description="Glucose/Sorbosone dehydrogenase" evidence="3">
    <location>
        <begin position="256"/>
        <end position="347"/>
    </location>
</feature>
<evidence type="ECO:0000259" key="3">
    <source>
        <dbReference type="Pfam" id="PF07995"/>
    </source>
</evidence>
<dbReference type="SUPFAM" id="SSF49299">
    <property type="entry name" value="PKD domain"/>
    <property type="match status" value="1"/>
</dbReference>
<dbReference type="Proteomes" id="UP000077868">
    <property type="component" value="Chromosome"/>
</dbReference>
<dbReference type="KEGG" id="ndk:I601_1063"/>
<accession>A0A1A9GJ67</accession>
<evidence type="ECO:0000313" key="5">
    <source>
        <dbReference type="Proteomes" id="UP000077868"/>
    </source>
</evidence>
<evidence type="ECO:0000256" key="2">
    <source>
        <dbReference type="SAM" id="SignalP"/>
    </source>
</evidence>
<feature type="signal peptide" evidence="2">
    <location>
        <begin position="1"/>
        <end position="23"/>
    </location>
</feature>
<dbReference type="Gene3D" id="2.60.40.10">
    <property type="entry name" value="Immunoglobulins"/>
    <property type="match status" value="1"/>
</dbReference>
<dbReference type="InterPro" id="IPR035986">
    <property type="entry name" value="PKD_dom_sf"/>
</dbReference>
<dbReference type="InterPro" id="IPR012938">
    <property type="entry name" value="Glc/Sorbosone_DH"/>
</dbReference>
<dbReference type="RefSeq" id="WP_068107141.1">
    <property type="nucleotide sequence ID" value="NZ_CP015079.1"/>
</dbReference>
<dbReference type="InterPro" id="IPR011041">
    <property type="entry name" value="Quinoprot_gluc/sorb_DH_b-prop"/>
</dbReference>
<gene>
    <name evidence="4" type="ORF">I601_1063</name>
</gene>
<dbReference type="InterPro" id="IPR013783">
    <property type="entry name" value="Ig-like_fold"/>
</dbReference>
<feature type="domain" description="Glucose/Sorbosone dehydrogenase" evidence="3">
    <location>
        <begin position="48"/>
        <end position="217"/>
    </location>
</feature>